<comment type="pathway">
    <text evidence="7">Amino-acid biosynthesis; L-histidine biosynthesis; L-histidine from 5-phospho-alpha-D-ribose 1-diphosphate: step 7/9.</text>
</comment>
<dbReference type="HAMAP" id="MF_01023">
    <property type="entry name" value="HisC_aminotrans_2"/>
    <property type="match status" value="1"/>
</dbReference>
<dbReference type="PANTHER" id="PTHR43643:SF3">
    <property type="entry name" value="HISTIDINOL-PHOSPHATE AMINOTRANSFERASE"/>
    <property type="match status" value="1"/>
</dbReference>
<dbReference type="GO" id="GO:0004400">
    <property type="term" value="F:histidinol-phosphate transaminase activity"/>
    <property type="evidence" value="ECO:0007669"/>
    <property type="project" value="UniProtKB-UniRule"/>
</dbReference>
<evidence type="ECO:0000256" key="4">
    <source>
        <dbReference type="ARBA" id="ARBA00022679"/>
    </source>
</evidence>
<feature type="modified residue" description="N6-(pyridoxal phosphate)lysine" evidence="7">
    <location>
        <position position="221"/>
    </location>
</feature>
<keyword evidence="4 7" id="KW-0808">Transferase</keyword>
<evidence type="ECO:0000256" key="6">
    <source>
        <dbReference type="ARBA" id="ARBA00023102"/>
    </source>
</evidence>
<dbReference type="Proteomes" id="UP000182635">
    <property type="component" value="Unassembled WGS sequence"/>
</dbReference>
<gene>
    <name evidence="7" type="primary">hisC</name>
    <name evidence="9" type="ORF">SAMN02910432_01660</name>
</gene>
<dbReference type="SUPFAM" id="SSF53383">
    <property type="entry name" value="PLP-dependent transferases"/>
    <property type="match status" value="1"/>
</dbReference>
<dbReference type="UniPathway" id="UPA00031">
    <property type="reaction ID" value="UER00012"/>
</dbReference>
<keyword evidence="7" id="KW-0028">Amino-acid biosynthesis</keyword>
<keyword evidence="3 7" id="KW-0032">Aminotransferase</keyword>
<accession>A0A1I2SHK8</accession>
<comment type="cofactor">
    <cofactor evidence="1 7">
        <name>pyridoxal 5'-phosphate</name>
        <dbReference type="ChEBI" id="CHEBI:597326"/>
    </cofactor>
</comment>
<evidence type="ECO:0000256" key="1">
    <source>
        <dbReference type="ARBA" id="ARBA00001933"/>
    </source>
</evidence>
<dbReference type="InterPro" id="IPR015422">
    <property type="entry name" value="PyrdxlP-dep_Trfase_small"/>
</dbReference>
<dbReference type="CDD" id="cd00609">
    <property type="entry name" value="AAT_like"/>
    <property type="match status" value="1"/>
</dbReference>
<dbReference type="Gene3D" id="3.90.1150.10">
    <property type="entry name" value="Aspartate Aminotransferase, domain 1"/>
    <property type="match status" value="1"/>
</dbReference>
<evidence type="ECO:0000256" key="7">
    <source>
        <dbReference type="HAMAP-Rule" id="MF_01023"/>
    </source>
</evidence>
<dbReference type="RefSeq" id="WP_046922275.1">
    <property type="nucleotide sequence ID" value="NZ_AYYL01000041.1"/>
</dbReference>
<dbReference type="GO" id="GO:0000105">
    <property type="term" value="P:L-histidine biosynthetic process"/>
    <property type="evidence" value="ECO:0007669"/>
    <property type="project" value="UniProtKB-UniRule"/>
</dbReference>
<dbReference type="AlphaFoldDB" id="A0A1I2SHK8"/>
<evidence type="ECO:0000313" key="9">
    <source>
        <dbReference type="EMBL" id="SFG51189.1"/>
    </source>
</evidence>
<dbReference type="InterPro" id="IPR015421">
    <property type="entry name" value="PyrdxlP-dep_Trfase_major"/>
</dbReference>
<reference evidence="10" key="1">
    <citation type="submission" date="2016-10" db="EMBL/GenBank/DDBJ databases">
        <authorList>
            <person name="Varghese N."/>
            <person name="Submissions S."/>
        </authorList>
    </citation>
    <scope>NUCLEOTIDE SEQUENCE [LARGE SCALE GENOMIC DNA]</scope>
    <source>
        <strain evidence="10">DSM 20403</strain>
    </source>
</reference>
<dbReference type="InterPro" id="IPR015424">
    <property type="entry name" value="PyrdxlP-dep_Trfase"/>
</dbReference>
<comment type="catalytic activity">
    <reaction evidence="7">
        <text>L-histidinol phosphate + 2-oxoglutarate = 3-(imidazol-4-yl)-2-oxopropyl phosphate + L-glutamate</text>
        <dbReference type="Rhea" id="RHEA:23744"/>
        <dbReference type="ChEBI" id="CHEBI:16810"/>
        <dbReference type="ChEBI" id="CHEBI:29985"/>
        <dbReference type="ChEBI" id="CHEBI:57766"/>
        <dbReference type="ChEBI" id="CHEBI:57980"/>
        <dbReference type="EC" id="2.6.1.9"/>
    </reaction>
</comment>
<dbReference type="InterPro" id="IPR050106">
    <property type="entry name" value="HistidinolP_aminotransfase"/>
</dbReference>
<evidence type="ECO:0000256" key="2">
    <source>
        <dbReference type="ARBA" id="ARBA00011738"/>
    </source>
</evidence>
<organism evidence="9 10">
    <name type="scientific">Ligilactobacillus ruminis DSM 20403 = NBRC 102161</name>
    <dbReference type="NCBI Taxonomy" id="1423798"/>
    <lineage>
        <taxon>Bacteria</taxon>
        <taxon>Bacillati</taxon>
        <taxon>Bacillota</taxon>
        <taxon>Bacilli</taxon>
        <taxon>Lactobacillales</taxon>
        <taxon>Lactobacillaceae</taxon>
        <taxon>Ligilactobacillus</taxon>
    </lineage>
</organism>
<keyword evidence="6 7" id="KW-0368">Histidine biosynthesis</keyword>
<dbReference type="OrthoDB" id="9813612at2"/>
<comment type="similarity">
    <text evidence="7">Belongs to the class-II pyridoxal-phosphate-dependent aminotransferase family. Histidinol-phosphate aminotransferase subfamily.</text>
</comment>
<dbReference type="Pfam" id="PF00155">
    <property type="entry name" value="Aminotran_1_2"/>
    <property type="match status" value="1"/>
</dbReference>
<evidence type="ECO:0000256" key="3">
    <source>
        <dbReference type="ARBA" id="ARBA00022576"/>
    </source>
</evidence>
<dbReference type="GO" id="GO:0030170">
    <property type="term" value="F:pyridoxal phosphate binding"/>
    <property type="evidence" value="ECO:0007669"/>
    <property type="project" value="InterPro"/>
</dbReference>
<feature type="domain" description="Aminotransferase class I/classII large" evidence="8">
    <location>
        <begin position="28"/>
        <end position="348"/>
    </location>
</feature>
<dbReference type="EC" id="2.6.1.9" evidence="7"/>
<dbReference type="Gene3D" id="3.40.640.10">
    <property type="entry name" value="Type I PLP-dependent aspartate aminotransferase-like (Major domain)"/>
    <property type="match status" value="1"/>
</dbReference>
<keyword evidence="5 7" id="KW-0663">Pyridoxal phosphate</keyword>
<comment type="subunit">
    <text evidence="2 7">Homodimer.</text>
</comment>
<evidence type="ECO:0000259" key="8">
    <source>
        <dbReference type="Pfam" id="PF00155"/>
    </source>
</evidence>
<protein>
    <recommendedName>
        <fullName evidence="7">Histidinol-phosphate aminotransferase</fullName>
        <ecNumber evidence="7">2.6.1.9</ecNumber>
    </recommendedName>
    <alternativeName>
        <fullName evidence="7">Imidazole acetol-phosphate transaminase</fullName>
    </alternativeName>
</protein>
<evidence type="ECO:0000313" key="10">
    <source>
        <dbReference type="Proteomes" id="UP000182635"/>
    </source>
</evidence>
<proteinExistence type="inferred from homology"/>
<evidence type="ECO:0000256" key="5">
    <source>
        <dbReference type="ARBA" id="ARBA00022898"/>
    </source>
</evidence>
<dbReference type="EMBL" id="FOPI01000029">
    <property type="protein sequence ID" value="SFG51189.1"/>
    <property type="molecule type" value="Genomic_DNA"/>
</dbReference>
<name>A0A1I2SHK8_9LACO</name>
<dbReference type="InterPro" id="IPR005861">
    <property type="entry name" value="HisP_aminotrans"/>
</dbReference>
<dbReference type="PANTHER" id="PTHR43643">
    <property type="entry name" value="HISTIDINOL-PHOSPHATE AMINOTRANSFERASE 2"/>
    <property type="match status" value="1"/>
</dbReference>
<sequence>MRENLKNLCAYVPEASLDEVKKKYDLKKVYRLSANENPYGTSKKVEEAVKNWNFSESNRYPDGYAQKLRTAIAKHIGCKESQLILGVGLDEIIAILSRTFLDQEDEVIVSDPTFSEYELNALIEGAVVKHAKCSEETGKTDFEAMLSEMTDKTKMIWICNPNNPTGALNPVEEIDAFLAKVPKDVIVLIDEAYIEFADGNQTAIVLLSKYDNAAVMRTFSKIYGLANYRVGYIVMSSEPGNVLQTVRCPYNLNSLSQTAALAALSDQEFVEKCAGKNAREREKLEKFFEENDIFYFKSQANFVFFKFEDAEKLAEYLLKHGYQVRRGLRKDWLRVTIGKKKENAELMRLILQYHNEKRKQ</sequence>
<dbReference type="NCBIfam" id="TIGR01141">
    <property type="entry name" value="hisC"/>
    <property type="match status" value="1"/>
</dbReference>
<dbReference type="InterPro" id="IPR004839">
    <property type="entry name" value="Aminotransferase_I/II_large"/>
</dbReference>